<dbReference type="GO" id="GO:0019901">
    <property type="term" value="F:protein kinase binding"/>
    <property type="evidence" value="ECO:0007669"/>
    <property type="project" value="TreeGrafter"/>
</dbReference>
<dbReference type="EMBL" id="VIFY01000182">
    <property type="protein sequence ID" value="TQB68917.1"/>
    <property type="molecule type" value="Genomic_DNA"/>
</dbReference>
<dbReference type="GO" id="GO:0007165">
    <property type="term" value="P:signal transduction"/>
    <property type="evidence" value="ECO:0007669"/>
    <property type="project" value="UniProtKB-ARBA"/>
</dbReference>
<evidence type="ECO:0000313" key="6">
    <source>
        <dbReference type="EMBL" id="TQB68917.1"/>
    </source>
</evidence>
<comment type="subcellular location">
    <subcellularLocation>
        <location evidence="1">Cytoplasm</location>
    </subcellularLocation>
</comment>
<accession>A0A507QPI8</accession>
<name>A0A507QPI8_MONPU</name>
<dbReference type="InterPro" id="IPR050827">
    <property type="entry name" value="CRP1_MDG1_kinase"/>
</dbReference>
<dbReference type="FunFam" id="2.60.40.10:FF:000562">
    <property type="entry name" value="Snf1 kinase complex beta-subunit Gal83"/>
    <property type="match status" value="1"/>
</dbReference>
<keyword evidence="7" id="KW-1185">Reference proteome</keyword>
<dbReference type="InterPro" id="IPR014756">
    <property type="entry name" value="Ig_E-set"/>
</dbReference>
<dbReference type="SUPFAM" id="SSF160219">
    <property type="entry name" value="AMPKBI-like"/>
    <property type="match status" value="1"/>
</dbReference>
<dbReference type="Proteomes" id="UP000319663">
    <property type="component" value="Unassembled WGS sequence"/>
</dbReference>
<feature type="compositionally biased region" description="Polar residues" evidence="4">
    <location>
        <begin position="275"/>
        <end position="291"/>
    </location>
</feature>
<keyword evidence="3" id="KW-0963">Cytoplasm</keyword>
<dbReference type="InterPro" id="IPR006828">
    <property type="entry name" value="ASC_dom"/>
</dbReference>
<protein>
    <recommendedName>
        <fullName evidence="5">Association with the SNF1 complex (ASC) domain-containing protein</fullName>
    </recommendedName>
</protein>
<dbReference type="GO" id="GO:0005634">
    <property type="term" value="C:nucleus"/>
    <property type="evidence" value="ECO:0007669"/>
    <property type="project" value="TreeGrafter"/>
</dbReference>
<feature type="region of interest" description="Disordered" evidence="4">
    <location>
        <begin position="170"/>
        <end position="347"/>
    </location>
</feature>
<proteinExistence type="inferred from homology"/>
<dbReference type="Pfam" id="PF16561">
    <property type="entry name" value="AMPK1_CBM"/>
    <property type="match status" value="1"/>
</dbReference>
<evidence type="ECO:0000313" key="7">
    <source>
        <dbReference type="Proteomes" id="UP000319663"/>
    </source>
</evidence>
<dbReference type="InterPro" id="IPR013783">
    <property type="entry name" value="Ig-like_fold"/>
</dbReference>
<dbReference type="SUPFAM" id="SSF81296">
    <property type="entry name" value="E set domains"/>
    <property type="match status" value="1"/>
</dbReference>
<dbReference type="Gene3D" id="2.60.40.10">
    <property type="entry name" value="Immunoglobulins"/>
    <property type="match status" value="1"/>
</dbReference>
<sequence>METGPFTMGISDNRFSNTTNKVVETTYSRLQRIFNNPGTWELELRSNATDSVVEITIAAVLFDTKGPIQRPDGSERATTCSQEPPASLSVVKMTGIWGPLRSSLDECEMYRSRASANFVIVKRSVGKQNRIAPGRVPLYLLVEQHLRTVFDFLHSPREVSCSQLLRLMGNNPSKGPSGDPLPPQNLASNLTVPVSDKRLPRRPSNVAESGTAKTTAAALSPSKGNATGQSASNNQTSSVQQRLQSSNTSNVPIQDSNRQDKHDIKITETADGPSRDQSNPVQVPSARSTAQHDPYPPFSPSGPPPNTYYGASAHLRRPPRLPLPIGDATATPGSPIIGPAESQMAEPPDDRILDEQTKQDTSTSNTTIDEDINVDEFQTYAVPTLIKWTGAGHKIYVTGTFVNWEKKFRLHRNENNPRIMSTTLNLRPGTHHLKFVVDGDMRASDDLPTAVDFTNHLVNYVEVSPDDVHRSRGVTVPPGIHPPQVLPELFGTERIGDNVKDTAEKEEEPEEEIPIGDFRRIIPPFLVDLDKEEDGPAYQQAVNIIGDASAPPSLPLFLGKSILNGTTPMKDDNSVLNYPNHTVLNHLATSSIKNGVLATSVTTRYKRKYVTTILYKPTSDVTG</sequence>
<dbReference type="Pfam" id="PF04739">
    <property type="entry name" value="AMPKBI"/>
    <property type="match status" value="1"/>
</dbReference>
<evidence type="ECO:0000256" key="2">
    <source>
        <dbReference type="ARBA" id="ARBA00010926"/>
    </source>
</evidence>
<evidence type="ECO:0000256" key="3">
    <source>
        <dbReference type="ARBA" id="ARBA00022490"/>
    </source>
</evidence>
<evidence type="ECO:0000256" key="1">
    <source>
        <dbReference type="ARBA" id="ARBA00004496"/>
    </source>
</evidence>
<dbReference type="PANTHER" id="PTHR10343:SF84">
    <property type="entry name" value="5'-AMP-ACTIVATED PROTEIN KINASE SUBUNIT BETA-1"/>
    <property type="match status" value="1"/>
</dbReference>
<feature type="compositionally biased region" description="Pro residues" evidence="4">
    <location>
        <begin position="294"/>
        <end position="306"/>
    </location>
</feature>
<dbReference type="PANTHER" id="PTHR10343">
    <property type="entry name" value="5'-AMP-ACTIVATED PROTEIN KINASE , BETA SUBUNIT"/>
    <property type="match status" value="1"/>
</dbReference>
<dbReference type="AlphaFoldDB" id="A0A507QPI8"/>
<feature type="compositionally biased region" description="Polar residues" evidence="4">
    <location>
        <begin position="222"/>
        <end position="256"/>
    </location>
</feature>
<dbReference type="GO" id="GO:0005737">
    <property type="term" value="C:cytoplasm"/>
    <property type="evidence" value="ECO:0007669"/>
    <property type="project" value="UniProtKB-SubCell"/>
</dbReference>
<feature type="compositionally biased region" description="Basic and acidic residues" evidence="4">
    <location>
        <begin position="257"/>
        <end position="268"/>
    </location>
</feature>
<organism evidence="6 7">
    <name type="scientific">Monascus purpureus</name>
    <name type="common">Red mold</name>
    <name type="synonym">Monascus anka</name>
    <dbReference type="NCBI Taxonomy" id="5098"/>
    <lineage>
        <taxon>Eukaryota</taxon>
        <taxon>Fungi</taxon>
        <taxon>Dikarya</taxon>
        <taxon>Ascomycota</taxon>
        <taxon>Pezizomycotina</taxon>
        <taxon>Eurotiomycetes</taxon>
        <taxon>Eurotiomycetidae</taxon>
        <taxon>Eurotiales</taxon>
        <taxon>Aspergillaceae</taxon>
        <taxon>Monascus</taxon>
    </lineage>
</organism>
<evidence type="ECO:0000259" key="5">
    <source>
        <dbReference type="SMART" id="SM01010"/>
    </source>
</evidence>
<dbReference type="SMART" id="SM01010">
    <property type="entry name" value="AMPKBI"/>
    <property type="match status" value="1"/>
</dbReference>
<gene>
    <name evidence="6" type="ORF">MPDQ_002615</name>
</gene>
<dbReference type="InterPro" id="IPR032640">
    <property type="entry name" value="AMPK1_CBM"/>
</dbReference>
<dbReference type="GO" id="GO:0031588">
    <property type="term" value="C:nucleotide-activated protein kinase complex"/>
    <property type="evidence" value="ECO:0007669"/>
    <property type="project" value="TreeGrafter"/>
</dbReference>
<comment type="caution">
    <text evidence="6">The sequence shown here is derived from an EMBL/GenBank/DDBJ whole genome shotgun (WGS) entry which is preliminary data.</text>
</comment>
<comment type="similarity">
    <text evidence="2">Belongs to the 5'-AMP-activated protein kinase beta subunit family.</text>
</comment>
<dbReference type="InterPro" id="IPR037256">
    <property type="entry name" value="ASC_dom_sf"/>
</dbReference>
<evidence type="ECO:0000256" key="4">
    <source>
        <dbReference type="SAM" id="MobiDB-lite"/>
    </source>
</evidence>
<dbReference type="STRING" id="5098.A0A507QPI8"/>
<dbReference type="Gene3D" id="6.20.250.60">
    <property type="match status" value="1"/>
</dbReference>
<dbReference type="CDD" id="cd02859">
    <property type="entry name" value="E_set_AMPKbeta_like_N"/>
    <property type="match status" value="1"/>
</dbReference>
<reference evidence="6 7" key="1">
    <citation type="submission" date="2019-06" db="EMBL/GenBank/DDBJ databases">
        <title>Wine fermentation using esterase from Monascus purpureus.</title>
        <authorList>
            <person name="Geng C."/>
            <person name="Zhang Y."/>
        </authorList>
    </citation>
    <scope>NUCLEOTIDE SEQUENCE [LARGE SCALE GENOMIC DNA]</scope>
    <source>
        <strain evidence="6">HQ1</strain>
    </source>
</reference>
<feature type="domain" description="Association with the SNF1 complex (ASC)" evidence="5">
    <location>
        <begin position="511"/>
        <end position="618"/>
    </location>
</feature>